<sequence>MNISIMMDELVKELKQATATLQLETPKGVIRAPQVVDGYLPAKNPKDTEATEDFPYVIARYLNDSSNDEGAMAQVKVICGTYSEDDQRGWRDLLNLTNAIKTHLLAHRLFGKCFSIELPMKREFPEEQPAPEWAGWFTLNISIPNIQEVDEDVRRILDC</sequence>
<proteinExistence type="predicted"/>
<dbReference type="Proteomes" id="UP000216752">
    <property type="component" value="Chromosome"/>
</dbReference>
<dbReference type="RefSeq" id="WP_094607735.1">
    <property type="nucleotide sequence ID" value="NZ_CP155573.1"/>
</dbReference>
<organism evidence="1 2">
    <name type="scientific">Sporomusa silvacetica DSM 10669</name>
    <dbReference type="NCBI Taxonomy" id="1123289"/>
    <lineage>
        <taxon>Bacteria</taxon>
        <taxon>Bacillati</taxon>
        <taxon>Bacillota</taxon>
        <taxon>Negativicutes</taxon>
        <taxon>Selenomonadales</taxon>
        <taxon>Sporomusaceae</taxon>
        <taxon>Sporomusa</taxon>
    </lineage>
</organism>
<evidence type="ECO:0000313" key="1">
    <source>
        <dbReference type="EMBL" id="XFO64794.1"/>
    </source>
</evidence>
<reference evidence="1" key="1">
    <citation type="submission" date="2024-05" db="EMBL/GenBank/DDBJ databases">
        <title>Isolation and characterization of Sporomusa carbonis sp. nov., a carboxydotrophic hydrogenogen in the genus of Sporomusa isolated from a charcoal burning pile.</title>
        <authorList>
            <person name="Boeer T."/>
            <person name="Rosenbaum F."/>
            <person name="Eysell L."/>
            <person name="Mueller V."/>
            <person name="Daniel R."/>
            <person name="Poehlein A."/>
        </authorList>
    </citation>
    <scope>NUCLEOTIDE SEQUENCE [LARGE SCALE GENOMIC DNA]</scope>
    <source>
        <strain evidence="1">DSM 10669</strain>
    </source>
</reference>
<accession>A0ABZ3IGJ4</accession>
<protein>
    <submittedName>
        <fullName evidence="1">Uncharacterized protein</fullName>
    </submittedName>
</protein>
<evidence type="ECO:0000313" key="2">
    <source>
        <dbReference type="Proteomes" id="UP000216752"/>
    </source>
</evidence>
<dbReference type="EMBL" id="CP155573">
    <property type="protein sequence ID" value="XFO64794.1"/>
    <property type="molecule type" value="Genomic_DNA"/>
</dbReference>
<name>A0ABZ3IGJ4_9FIRM</name>
<keyword evidence="2" id="KW-1185">Reference proteome</keyword>
<gene>
    <name evidence="1" type="ORF">SPSIL_009030</name>
</gene>